<evidence type="ECO:0000313" key="2">
    <source>
        <dbReference type="EMBL" id="AWI68904.1"/>
    </source>
</evidence>
<feature type="region of interest" description="Disordered" evidence="1">
    <location>
        <begin position="115"/>
        <end position="138"/>
    </location>
</feature>
<dbReference type="AlphaFoldDB" id="A0A2U8GJQ4"/>
<keyword evidence="2" id="KW-0150">Chloroplast</keyword>
<dbReference type="EMBL" id="MF276985">
    <property type="protein sequence ID" value="AWI68904.1"/>
    <property type="molecule type" value="Genomic_DNA"/>
</dbReference>
<feature type="compositionally biased region" description="Basic residues" evidence="1">
    <location>
        <begin position="115"/>
        <end position="126"/>
    </location>
</feature>
<name>A0A2U8GJQ4_9CHLO</name>
<geneLocation type="chloroplast" evidence="2"/>
<proteinExistence type="predicted"/>
<feature type="region of interest" description="Disordered" evidence="1">
    <location>
        <begin position="42"/>
        <end position="61"/>
    </location>
</feature>
<feature type="compositionally biased region" description="Basic and acidic residues" evidence="1">
    <location>
        <begin position="46"/>
        <end position="61"/>
    </location>
</feature>
<organism evidence="2">
    <name type="scientific">Pseudopediastrum sp. CL0201VA</name>
    <dbReference type="NCBI Taxonomy" id="2184484"/>
    <lineage>
        <taxon>Eukaryota</taxon>
        <taxon>Viridiplantae</taxon>
        <taxon>Chlorophyta</taxon>
        <taxon>core chlorophytes</taxon>
        <taxon>Chlorophyceae</taxon>
        <taxon>CS clade</taxon>
        <taxon>Sphaeropleales</taxon>
        <taxon>Hydrodictyaceae</taxon>
        <taxon>Pseudopediastrum</taxon>
    </lineage>
</organism>
<feature type="compositionally biased region" description="Polar residues" evidence="1">
    <location>
        <begin position="129"/>
        <end position="138"/>
    </location>
</feature>
<accession>A0A2U8GJQ4</accession>
<reference evidence="2" key="1">
    <citation type="journal article" date="2018" name="Am. J. Bot.">
        <title>Organellar phylogenomics inform systematics in the green algal family Hydrodictyaceae (Chlorophyceae) and provide clues to the complex evolutionary history of plastid genomes in the green algal tree of life.</title>
        <authorList>
            <person name="McManus H.A."/>
            <person name="Fucikova K."/>
            <person name="Lewis P.O."/>
            <person name="Lewis L.A."/>
            <person name="Karol K.G."/>
        </authorList>
    </citation>
    <scope>NUCLEOTIDE SEQUENCE</scope>
</reference>
<sequence>MIIFINYKNILNIFSIRVGVASLSSSISFFWNYKMIPNSLSSSSIEDERRRKKTKEDERRRKEVNAMLRCLRQSPSFGIFDSSISDYRESKIVFRQSLIDERLSSIHERKTHLIKRFKKKQKKRRHSQTDTTPTRSDE</sequence>
<protein>
    <submittedName>
        <fullName evidence="2">Uncharacterized protein</fullName>
    </submittedName>
</protein>
<evidence type="ECO:0000256" key="1">
    <source>
        <dbReference type="SAM" id="MobiDB-lite"/>
    </source>
</evidence>
<keyword evidence="2" id="KW-0934">Plastid</keyword>
<dbReference type="GeneID" id="36951918"/>
<dbReference type="RefSeq" id="YP_009492268.1">
    <property type="nucleotide sequence ID" value="NC_037922.1"/>
</dbReference>